<evidence type="ECO:0000259" key="5">
    <source>
        <dbReference type="Pfam" id="PF00419"/>
    </source>
</evidence>
<evidence type="ECO:0000313" key="8">
    <source>
        <dbReference type="Proteomes" id="UP001164116"/>
    </source>
</evidence>
<organism evidence="7 8">
    <name type="scientific">Pseudomonas quebecensis</name>
    <dbReference type="NCBI Taxonomy" id="2995174"/>
    <lineage>
        <taxon>Bacteria</taxon>
        <taxon>Pseudomonadati</taxon>
        <taxon>Pseudomonadota</taxon>
        <taxon>Gammaproteobacteria</taxon>
        <taxon>Pseudomonadales</taxon>
        <taxon>Pseudomonadaceae</taxon>
        <taxon>Pseudomonas</taxon>
    </lineage>
</organism>
<proteinExistence type="inferred from homology"/>
<evidence type="ECO:0000256" key="2">
    <source>
        <dbReference type="ARBA" id="ARBA00006671"/>
    </source>
</evidence>
<feature type="domain" description="MrkD-like receptor binding" evidence="6">
    <location>
        <begin position="40"/>
        <end position="118"/>
    </location>
</feature>
<name>A0ABY6QFJ6_9PSED</name>
<reference evidence="7" key="1">
    <citation type="submission" date="2022-11" db="EMBL/GenBank/DDBJ databases">
        <title>Taxonomic description of a new Pseudomonas species.</title>
        <authorList>
            <person name="Tambong J.T."/>
        </authorList>
    </citation>
    <scope>NUCLEOTIDE SEQUENCE</scope>
    <source>
        <strain evidence="7">S1Bt42</strain>
    </source>
</reference>
<comment type="subcellular location">
    <subcellularLocation>
        <location evidence="1">Fimbrium</location>
    </subcellularLocation>
</comment>
<dbReference type="SUPFAM" id="SSF49401">
    <property type="entry name" value="Bacterial adhesins"/>
    <property type="match status" value="1"/>
</dbReference>
<keyword evidence="8" id="KW-1185">Reference proteome</keyword>
<dbReference type="Gene3D" id="2.60.40.1090">
    <property type="entry name" value="Fimbrial-type adhesion domain"/>
    <property type="match status" value="1"/>
</dbReference>
<dbReference type="Gene3D" id="2.60.40.3310">
    <property type="match status" value="1"/>
</dbReference>
<dbReference type="PANTHER" id="PTHR33420">
    <property type="entry name" value="FIMBRIAL SUBUNIT ELFA-RELATED"/>
    <property type="match status" value="1"/>
</dbReference>
<feature type="domain" description="Fimbrial-type adhesion" evidence="5">
    <location>
        <begin position="181"/>
        <end position="314"/>
    </location>
</feature>
<dbReference type="Pfam" id="PF00419">
    <property type="entry name" value="Fimbrial"/>
    <property type="match status" value="1"/>
</dbReference>
<feature type="signal peptide" evidence="4">
    <location>
        <begin position="1"/>
        <end position="22"/>
    </location>
</feature>
<evidence type="ECO:0000256" key="3">
    <source>
        <dbReference type="ARBA" id="ARBA00023263"/>
    </source>
</evidence>
<evidence type="ECO:0000313" key="7">
    <source>
        <dbReference type="EMBL" id="UZW18171.1"/>
    </source>
</evidence>
<evidence type="ECO:0000256" key="1">
    <source>
        <dbReference type="ARBA" id="ARBA00004561"/>
    </source>
</evidence>
<dbReference type="InterPro" id="IPR000259">
    <property type="entry name" value="Adhesion_dom_fimbrial"/>
</dbReference>
<keyword evidence="4" id="KW-0732">Signal</keyword>
<accession>A0ABY6QFJ6</accession>
<dbReference type="InterPro" id="IPR036937">
    <property type="entry name" value="Adhesion_dom_fimbrial_sf"/>
</dbReference>
<comment type="similarity">
    <text evidence="2">Belongs to the fimbrial protein family.</text>
</comment>
<dbReference type="InterPro" id="IPR050263">
    <property type="entry name" value="Bact_Fimbrial_Adh_Pro"/>
</dbReference>
<evidence type="ECO:0000259" key="6">
    <source>
        <dbReference type="Pfam" id="PF22003"/>
    </source>
</evidence>
<sequence>MKRVLTGLSILLGLGLALGARADCVSYPNSTHTLTLPATITVPNSLAVGGVITRAHFSGTAPGQLIRCPSHTWRTVIGRYPQVTDPSTGAYHTEVQGVGIRITITDARGVTNAYGLFSQSTVMPPGSYYTLTRAEATFYKIGPVTTGVVPSGDIFLDRWGSGPNGFLLRLGNSVRFVRPVATCDLSVGDVDRTIALAPVKVSDFQSATSAGARNFELTANCSDAAQVTFRFTGSPAPGNDRLFANTGTAGGIALRLYSRLNGGTQDILANGTDSSRTVAVSANRAVLPLGAAYHKNGTVSQGSLASTATVTLTYN</sequence>
<evidence type="ECO:0000256" key="4">
    <source>
        <dbReference type="SAM" id="SignalP"/>
    </source>
</evidence>
<dbReference type="InterPro" id="IPR054160">
    <property type="entry name" value="MrkD_recept-bd"/>
</dbReference>
<dbReference type="Pfam" id="PF22003">
    <property type="entry name" value="MrkDrd"/>
    <property type="match status" value="1"/>
</dbReference>
<dbReference type="PANTHER" id="PTHR33420:SF14">
    <property type="entry name" value="TYPE 1 FIMBRIN D-MANNOSE SPECIFIC ADHESIN"/>
    <property type="match status" value="1"/>
</dbReference>
<protein>
    <submittedName>
        <fullName evidence="7">Fimbrial protein</fullName>
    </submittedName>
</protein>
<dbReference type="InterPro" id="IPR008966">
    <property type="entry name" value="Adhesion_dom_sf"/>
</dbReference>
<gene>
    <name evidence="7" type="ORF">OSC50_22765</name>
</gene>
<dbReference type="EMBL" id="CP112866">
    <property type="protein sequence ID" value="UZW18171.1"/>
    <property type="molecule type" value="Genomic_DNA"/>
</dbReference>
<keyword evidence="3" id="KW-0281">Fimbrium</keyword>
<feature type="chain" id="PRO_5045111207" evidence="4">
    <location>
        <begin position="23"/>
        <end position="315"/>
    </location>
</feature>
<dbReference type="RefSeq" id="WP_181080329.1">
    <property type="nucleotide sequence ID" value="NZ_CP112866.1"/>
</dbReference>
<dbReference type="Proteomes" id="UP001164116">
    <property type="component" value="Chromosome"/>
</dbReference>